<feature type="active site" description="Nucleophile" evidence="6">
    <location>
        <position position="9"/>
    </location>
</feature>
<dbReference type="SUPFAM" id="SSF52788">
    <property type="entry name" value="Phosphotyrosine protein phosphatases I"/>
    <property type="match status" value="1"/>
</dbReference>
<dbReference type="InterPro" id="IPR050438">
    <property type="entry name" value="LMW_PTPase"/>
</dbReference>
<dbReference type="Proteomes" id="UP000295719">
    <property type="component" value="Unassembled WGS sequence"/>
</dbReference>
<keyword evidence="9" id="KW-1185">Reference proteome</keyword>
<comment type="caution">
    <text evidence="8">The sequence shown here is derived from an EMBL/GenBank/DDBJ whole genome shotgun (WGS) entry which is preliminary data.</text>
</comment>
<reference evidence="8 9" key="1">
    <citation type="submission" date="2019-03" db="EMBL/GenBank/DDBJ databases">
        <title>Genomic Encyclopedia of Type Strains, Phase IV (KMG-IV): sequencing the most valuable type-strain genomes for metagenomic binning, comparative biology and taxonomic classification.</title>
        <authorList>
            <person name="Goeker M."/>
        </authorList>
    </citation>
    <scope>NUCLEOTIDE SEQUENCE [LARGE SCALE GENOMIC DNA]</scope>
    <source>
        <strain evidence="8 9">DSM 19580</strain>
    </source>
</reference>
<accession>A0A4R3Z348</accession>
<keyword evidence="3" id="KW-0378">Hydrolase</keyword>
<evidence type="ECO:0000256" key="1">
    <source>
        <dbReference type="ARBA" id="ARBA00011063"/>
    </source>
</evidence>
<protein>
    <recommendedName>
        <fullName evidence="2">protein-tyrosine-phosphatase</fullName>
        <ecNumber evidence="2">3.1.3.48</ecNumber>
    </recommendedName>
</protein>
<dbReference type="Pfam" id="PF01451">
    <property type="entry name" value="LMWPc"/>
    <property type="match status" value="1"/>
</dbReference>
<dbReference type="Gene3D" id="3.40.50.2300">
    <property type="match status" value="1"/>
</dbReference>
<dbReference type="InterPro" id="IPR023485">
    <property type="entry name" value="Ptyr_pPase"/>
</dbReference>
<gene>
    <name evidence="8" type="ORF">EDC52_101562</name>
</gene>
<dbReference type="EMBL" id="SMCR01000001">
    <property type="protein sequence ID" value="TCW00214.1"/>
    <property type="molecule type" value="Genomic_DNA"/>
</dbReference>
<proteinExistence type="inferred from homology"/>
<keyword evidence="4" id="KW-0904">Protein phosphatase</keyword>
<dbReference type="EC" id="3.1.3.48" evidence="2"/>
<organism evidence="8 9">
    <name type="scientific">Biostraticola tofi</name>
    <dbReference type="NCBI Taxonomy" id="466109"/>
    <lineage>
        <taxon>Bacteria</taxon>
        <taxon>Pseudomonadati</taxon>
        <taxon>Pseudomonadota</taxon>
        <taxon>Gammaproteobacteria</taxon>
        <taxon>Enterobacterales</taxon>
        <taxon>Bruguierivoracaceae</taxon>
        <taxon>Biostraticola</taxon>
    </lineage>
</organism>
<dbReference type="InterPro" id="IPR017867">
    <property type="entry name" value="Tyr_phospatase_low_mol_wt"/>
</dbReference>
<dbReference type="AlphaFoldDB" id="A0A4R3Z348"/>
<evidence type="ECO:0000313" key="9">
    <source>
        <dbReference type="Proteomes" id="UP000295719"/>
    </source>
</evidence>
<comment type="catalytic activity">
    <reaction evidence="5">
        <text>O-phospho-L-tyrosyl-[protein] + H2O = L-tyrosyl-[protein] + phosphate</text>
        <dbReference type="Rhea" id="RHEA:10684"/>
        <dbReference type="Rhea" id="RHEA-COMP:10136"/>
        <dbReference type="Rhea" id="RHEA-COMP:20101"/>
        <dbReference type="ChEBI" id="CHEBI:15377"/>
        <dbReference type="ChEBI" id="CHEBI:43474"/>
        <dbReference type="ChEBI" id="CHEBI:46858"/>
        <dbReference type="ChEBI" id="CHEBI:61978"/>
        <dbReference type="EC" id="3.1.3.48"/>
    </reaction>
</comment>
<dbReference type="GO" id="GO:0004725">
    <property type="term" value="F:protein tyrosine phosphatase activity"/>
    <property type="evidence" value="ECO:0007669"/>
    <property type="project" value="UniProtKB-EC"/>
</dbReference>
<evidence type="ECO:0000256" key="6">
    <source>
        <dbReference type="PIRSR" id="PIRSR617867-1"/>
    </source>
</evidence>
<dbReference type="SMART" id="SM00226">
    <property type="entry name" value="LMWPc"/>
    <property type="match status" value="1"/>
</dbReference>
<dbReference type="PANTHER" id="PTHR11717">
    <property type="entry name" value="LOW MOLECULAR WEIGHT PROTEIN TYROSINE PHOSPHATASE"/>
    <property type="match status" value="1"/>
</dbReference>
<evidence type="ECO:0000313" key="8">
    <source>
        <dbReference type="EMBL" id="TCW00214.1"/>
    </source>
</evidence>
<evidence type="ECO:0000259" key="7">
    <source>
        <dbReference type="SMART" id="SM00226"/>
    </source>
</evidence>
<evidence type="ECO:0000256" key="5">
    <source>
        <dbReference type="ARBA" id="ARBA00051722"/>
    </source>
</evidence>
<sequence length="102" mass="11170">MFDSILVVCVGNICRSPPAERQLKQLLPHKKIDLAGLSALVGTSADSNALNIALRNGSSFEGHVAKQLTSEMCRSFDMILVMENTHIKAVCRFVPEARARQC</sequence>
<comment type="similarity">
    <text evidence="1">Belongs to the low molecular weight phosphotyrosine protein phosphatase family.</text>
</comment>
<evidence type="ECO:0000256" key="3">
    <source>
        <dbReference type="ARBA" id="ARBA00022801"/>
    </source>
</evidence>
<feature type="domain" description="Phosphotyrosine protein phosphatase I" evidence="7">
    <location>
        <begin position="3"/>
        <end position="100"/>
    </location>
</feature>
<evidence type="ECO:0000256" key="4">
    <source>
        <dbReference type="ARBA" id="ARBA00022912"/>
    </source>
</evidence>
<dbReference type="PANTHER" id="PTHR11717:SF31">
    <property type="entry name" value="LOW MOLECULAR WEIGHT PROTEIN-TYROSINE-PHOSPHATASE ETP-RELATED"/>
    <property type="match status" value="1"/>
</dbReference>
<evidence type="ECO:0000256" key="2">
    <source>
        <dbReference type="ARBA" id="ARBA00013064"/>
    </source>
</evidence>
<dbReference type="PRINTS" id="PR00719">
    <property type="entry name" value="LMWPTPASE"/>
</dbReference>
<dbReference type="InterPro" id="IPR036196">
    <property type="entry name" value="Ptyr_pPase_sf"/>
</dbReference>
<name>A0A4R3Z348_9GAMM</name>
<feature type="active site" evidence="6">
    <location>
        <position position="15"/>
    </location>
</feature>